<feature type="compositionally biased region" description="Basic residues" evidence="1">
    <location>
        <begin position="92"/>
        <end position="101"/>
    </location>
</feature>
<evidence type="ECO:0000313" key="3">
    <source>
        <dbReference type="Proteomes" id="UP001345963"/>
    </source>
</evidence>
<name>A0ABU7BBC2_9TELE</name>
<feature type="region of interest" description="Disordered" evidence="1">
    <location>
        <begin position="65"/>
        <end position="101"/>
    </location>
</feature>
<evidence type="ECO:0000313" key="2">
    <source>
        <dbReference type="EMBL" id="MED6246910.1"/>
    </source>
</evidence>
<gene>
    <name evidence="2" type="ORF">ATANTOWER_025911</name>
</gene>
<keyword evidence="3" id="KW-1185">Reference proteome</keyword>
<sequence>MVEHGQTPGSRWTRCGRCKKPTSATVQCGCGYRGCAAQRNVSARKKFGQTLQRLLHRAYEFYSQTGSQTGESSGEFHNKINPPTYANLTKQNNKKQKTRNQRRYLWMKRDSYAHGF</sequence>
<dbReference type="Proteomes" id="UP001345963">
    <property type="component" value="Unassembled WGS sequence"/>
</dbReference>
<reference evidence="2 3" key="1">
    <citation type="submission" date="2021-07" db="EMBL/GenBank/DDBJ databases">
        <authorList>
            <person name="Palmer J.M."/>
        </authorList>
    </citation>
    <scope>NUCLEOTIDE SEQUENCE [LARGE SCALE GENOMIC DNA]</scope>
    <source>
        <strain evidence="2 3">AT_MEX2019</strain>
        <tissue evidence="2">Muscle</tissue>
    </source>
</reference>
<proteinExistence type="predicted"/>
<protein>
    <submittedName>
        <fullName evidence="2">Uncharacterized protein</fullName>
    </submittedName>
</protein>
<organism evidence="2 3">
    <name type="scientific">Ataeniobius toweri</name>
    <dbReference type="NCBI Taxonomy" id="208326"/>
    <lineage>
        <taxon>Eukaryota</taxon>
        <taxon>Metazoa</taxon>
        <taxon>Chordata</taxon>
        <taxon>Craniata</taxon>
        <taxon>Vertebrata</taxon>
        <taxon>Euteleostomi</taxon>
        <taxon>Actinopterygii</taxon>
        <taxon>Neopterygii</taxon>
        <taxon>Teleostei</taxon>
        <taxon>Neoteleostei</taxon>
        <taxon>Acanthomorphata</taxon>
        <taxon>Ovalentaria</taxon>
        <taxon>Atherinomorphae</taxon>
        <taxon>Cyprinodontiformes</taxon>
        <taxon>Goodeidae</taxon>
        <taxon>Ataeniobius</taxon>
    </lineage>
</organism>
<evidence type="ECO:0000256" key="1">
    <source>
        <dbReference type="SAM" id="MobiDB-lite"/>
    </source>
</evidence>
<comment type="caution">
    <text evidence="2">The sequence shown here is derived from an EMBL/GenBank/DDBJ whole genome shotgun (WGS) entry which is preliminary data.</text>
</comment>
<accession>A0ABU7BBC2</accession>
<feature type="compositionally biased region" description="Low complexity" evidence="1">
    <location>
        <begin position="65"/>
        <end position="75"/>
    </location>
</feature>
<dbReference type="EMBL" id="JAHUTI010045397">
    <property type="protein sequence ID" value="MED6246910.1"/>
    <property type="molecule type" value="Genomic_DNA"/>
</dbReference>